<sequence>MQDPDSGVDTILSGAGIAFRDGPSNRSDGLTTYLSLSSLRPSVSTLIPSGDLRYAAYGYWSVLDEGNNVTSDQDISIGFAAGGYPTQDGDMPTTGSASFLGAASGLSIASTGKIQDIIGSAEMNVDFARGALSGTMTNMKTGDNVDGAATPWNDIGFNGTLNGNTFTANARVTAHPNDLIVGARYSETNLLGRDAVGSVNGRFYGPQASEAAGTWSLQDSDGNTAVGGFGVKQ</sequence>
<accession>A0A7Y3TZ89</accession>
<dbReference type="SUPFAM" id="SSF56925">
    <property type="entry name" value="OMPA-like"/>
    <property type="match status" value="1"/>
</dbReference>
<evidence type="ECO:0000259" key="1">
    <source>
        <dbReference type="Pfam" id="PF01298"/>
    </source>
</evidence>
<feature type="domain" description="Transferrin-binding protein B C-lobe/N-lobe beta-barrel" evidence="1">
    <location>
        <begin position="91"/>
        <end position="232"/>
    </location>
</feature>
<dbReference type="InterPro" id="IPR011250">
    <property type="entry name" value="OMP/PagP_B-barrel"/>
</dbReference>
<gene>
    <name evidence="2" type="ORF">HLB35_16135</name>
</gene>
<dbReference type="EMBL" id="JABFHI010000016">
    <property type="protein sequence ID" value="NOG32918.1"/>
    <property type="molecule type" value="Genomic_DNA"/>
</dbReference>
<reference evidence="2 3" key="2">
    <citation type="submission" date="2020-06" db="EMBL/GenBank/DDBJ databases">
        <title>Halomonas songnenensis sp. nov., a moderately halophilic bacterium isolated from saline and alkaline soils.</title>
        <authorList>
            <person name="Jiang J."/>
            <person name="Pan Y."/>
        </authorList>
    </citation>
    <scope>NUCLEOTIDE SEQUENCE [LARGE SCALE GENOMIC DNA]</scope>
    <source>
        <strain evidence="2 3">TBZ9</strain>
    </source>
</reference>
<evidence type="ECO:0000313" key="3">
    <source>
        <dbReference type="Proteomes" id="UP000588806"/>
    </source>
</evidence>
<protein>
    <recommendedName>
        <fullName evidence="1">Transferrin-binding protein B C-lobe/N-lobe beta-barrel domain-containing protein</fullName>
    </recommendedName>
</protein>
<reference evidence="2 3" key="1">
    <citation type="submission" date="2020-05" db="EMBL/GenBank/DDBJ databases">
        <authorList>
            <person name="Ruan W."/>
            <person name="Jeon C.O."/>
            <person name="Chun B.H."/>
        </authorList>
    </citation>
    <scope>NUCLEOTIDE SEQUENCE [LARGE SCALE GENOMIC DNA]</scope>
    <source>
        <strain evidence="2 3">TBZ9</strain>
    </source>
</reference>
<organism evidence="2 3">
    <name type="scientific">Vreelandella azerica</name>
    <dbReference type="NCBI Taxonomy" id="2732867"/>
    <lineage>
        <taxon>Bacteria</taxon>
        <taxon>Pseudomonadati</taxon>
        <taxon>Pseudomonadota</taxon>
        <taxon>Gammaproteobacteria</taxon>
        <taxon>Oceanospirillales</taxon>
        <taxon>Halomonadaceae</taxon>
        <taxon>Vreelandella</taxon>
    </lineage>
</organism>
<keyword evidence="3" id="KW-1185">Reference proteome</keyword>
<name>A0A7Y3TZ89_9GAMM</name>
<dbReference type="Pfam" id="PF01298">
    <property type="entry name" value="TbpB_B_D"/>
    <property type="match status" value="1"/>
</dbReference>
<evidence type="ECO:0000313" key="2">
    <source>
        <dbReference type="EMBL" id="NOG32918.1"/>
    </source>
</evidence>
<dbReference type="AlphaFoldDB" id="A0A7Y3TZ89"/>
<dbReference type="RefSeq" id="WP_171703372.1">
    <property type="nucleotide sequence ID" value="NZ_JABFHI010000016.1"/>
</dbReference>
<dbReference type="Gene3D" id="2.40.160.90">
    <property type="match status" value="1"/>
</dbReference>
<dbReference type="Proteomes" id="UP000588806">
    <property type="component" value="Unassembled WGS sequence"/>
</dbReference>
<proteinExistence type="predicted"/>
<comment type="caution">
    <text evidence="2">The sequence shown here is derived from an EMBL/GenBank/DDBJ whole genome shotgun (WGS) entry which is preliminary data.</text>
</comment>
<dbReference type="InterPro" id="IPR001677">
    <property type="entry name" value="TbpB_B_D"/>
</dbReference>